<keyword evidence="2" id="KW-1185">Reference proteome</keyword>
<feature type="compositionally biased region" description="Basic and acidic residues" evidence="1">
    <location>
        <begin position="42"/>
        <end position="59"/>
    </location>
</feature>
<dbReference type="WBParaSite" id="TREG1_120730.1">
    <property type="protein sequence ID" value="TREG1_120730.1"/>
    <property type="gene ID" value="TREG1_120730"/>
</dbReference>
<reference evidence="3" key="2">
    <citation type="submission" date="2023-11" db="UniProtKB">
        <authorList>
            <consortium name="WormBaseParasite"/>
        </authorList>
    </citation>
    <scope>IDENTIFICATION</scope>
</reference>
<dbReference type="InterPro" id="IPR039889">
    <property type="entry name" value="CCD33"/>
</dbReference>
<evidence type="ECO:0000256" key="1">
    <source>
        <dbReference type="SAM" id="MobiDB-lite"/>
    </source>
</evidence>
<dbReference type="AlphaFoldDB" id="A0AA85J0V2"/>
<proteinExistence type="predicted"/>
<protein>
    <submittedName>
        <fullName evidence="3">Uncharacterized protein</fullName>
    </submittedName>
</protein>
<dbReference type="GO" id="GO:0005777">
    <property type="term" value="C:peroxisome"/>
    <property type="evidence" value="ECO:0007669"/>
    <property type="project" value="TreeGrafter"/>
</dbReference>
<organism evidence="2 3">
    <name type="scientific">Trichobilharzia regenti</name>
    <name type="common">Nasal bird schistosome</name>
    <dbReference type="NCBI Taxonomy" id="157069"/>
    <lineage>
        <taxon>Eukaryota</taxon>
        <taxon>Metazoa</taxon>
        <taxon>Spiralia</taxon>
        <taxon>Lophotrochozoa</taxon>
        <taxon>Platyhelminthes</taxon>
        <taxon>Trematoda</taxon>
        <taxon>Digenea</taxon>
        <taxon>Strigeidida</taxon>
        <taxon>Schistosomatoidea</taxon>
        <taxon>Schistosomatidae</taxon>
        <taxon>Trichobilharzia</taxon>
    </lineage>
</organism>
<reference evidence="2" key="1">
    <citation type="submission" date="2022-06" db="EMBL/GenBank/DDBJ databases">
        <authorList>
            <person name="Berger JAMES D."/>
            <person name="Berger JAMES D."/>
        </authorList>
    </citation>
    <scope>NUCLEOTIDE SEQUENCE [LARGE SCALE GENOMIC DNA]</scope>
</reference>
<dbReference type="PANTHER" id="PTHR21623:SF2">
    <property type="entry name" value="COILED-COIL DOMAIN-CONTAINING PROTEIN 33"/>
    <property type="match status" value="1"/>
</dbReference>
<dbReference type="Proteomes" id="UP000050795">
    <property type="component" value="Unassembled WGS sequence"/>
</dbReference>
<feature type="region of interest" description="Disordered" evidence="1">
    <location>
        <begin position="408"/>
        <end position="460"/>
    </location>
</feature>
<accession>A0AA85J0V2</accession>
<dbReference type="PANTHER" id="PTHR21623">
    <property type="entry name" value="SPERIOLIN-BINDING FACTOR"/>
    <property type="match status" value="1"/>
</dbReference>
<evidence type="ECO:0000313" key="2">
    <source>
        <dbReference type="Proteomes" id="UP000050795"/>
    </source>
</evidence>
<feature type="compositionally biased region" description="Polar residues" evidence="1">
    <location>
        <begin position="437"/>
        <end position="449"/>
    </location>
</feature>
<name>A0AA85J0V2_TRIRE</name>
<evidence type="ECO:0000313" key="3">
    <source>
        <dbReference type="WBParaSite" id="TREG1_120730.1"/>
    </source>
</evidence>
<sequence>MSTLYYRPGTSELKLETMDHEKDQSVLNSLMDGVPNYAQPDPMKHRDKSMVKQDGGEQKGEAVNIKKIYPPENGQLQNNSDGEVNGTYNFWDLSDSEIRLLDRRSQIDSSRKYWPPYLSSDYLYPGETNFEPTNWDWLRLNALGPGWEEVLKDVPVTRREALNLLVIMKRKLLRAAGKLTYYKERVTVLQDQLIHQKKNEEKLIRLQAEYKTQSLDLEKAQEQASRVPLLEKTVKQQEDLICRLETFLDRQRKHVVNANLSNYAVHLNPLDNEVLEPIGNHKPIETSIIQPQNDELSTSAVLRNLSSENDALRRTVAELNRTVRNLARQQQDSHDYQQSIEQRYREEIDALKEQQSRLMEEAVHKNRRLDHMENENFRTAIADNERLELYKMLDNSELRIKALEEELQRQRNPKSHLPREPAWKYSGPSKIPLGSSDIYTRNSNASQKPQMKYISECDPY</sequence>
<feature type="region of interest" description="Disordered" evidence="1">
    <location>
        <begin position="38"/>
        <end position="59"/>
    </location>
</feature>